<dbReference type="SUPFAM" id="SSF46689">
    <property type="entry name" value="Homeodomain-like"/>
    <property type="match status" value="1"/>
</dbReference>
<evidence type="ECO:0000259" key="5">
    <source>
        <dbReference type="PROSITE" id="PS50977"/>
    </source>
</evidence>
<feature type="DNA-binding region" description="H-T-H motif" evidence="4">
    <location>
        <begin position="31"/>
        <end position="50"/>
    </location>
</feature>
<dbReference type="GO" id="GO:0000976">
    <property type="term" value="F:transcription cis-regulatory region binding"/>
    <property type="evidence" value="ECO:0007669"/>
    <property type="project" value="TreeGrafter"/>
</dbReference>
<dbReference type="RefSeq" id="WP_048808995.1">
    <property type="nucleotide sequence ID" value="NZ_JYIY01000075.1"/>
</dbReference>
<dbReference type="EMBL" id="DMNG01000184">
    <property type="protein sequence ID" value="HAN25040.1"/>
    <property type="molecule type" value="Genomic_DNA"/>
</dbReference>
<dbReference type="GO" id="GO:0045892">
    <property type="term" value="P:negative regulation of DNA-templated transcription"/>
    <property type="evidence" value="ECO:0007669"/>
    <property type="project" value="UniProtKB-ARBA"/>
</dbReference>
<dbReference type="FunFam" id="1.10.10.60:FF:000141">
    <property type="entry name" value="TetR family transcriptional regulator"/>
    <property type="match status" value="1"/>
</dbReference>
<organism evidence="7 8">
    <name type="scientific">Microbacterium ginsengisoli</name>
    <dbReference type="NCBI Taxonomy" id="400772"/>
    <lineage>
        <taxon>Bacteria</taxon>
        <taxon>Bacillati</taxon>
        <taxon>Actinomycetota</taxon>
        <taxon>Actinomycetes</taxon>
        <taxon>Micrococcales</taxon>
        <taxon>Microbacteriaceae</taxon>
        <taxon>Microbacterium</taxon>
    </lineage>
</organism>
<dbReference type="Proteomes" id="UP000257479">
    <property type="component" value="Unassembled WGS sequence"/>
</dbReference>
<dbReference type="OrthoDB" id="7252896at2"/>
<evidence type="ECO:0000256" key="1">
    <source>
        <dbReference type="ARBA" id="ARBA00023015"/>
    </source>
</evidence>
<name>A0A0F0LUZ8_9MICO</name>
<reference evidence="6 9" key="2">
    <citation type="journal article" date="2018" name="Nat. Biotechnol.">
        <title>A standardized bacterial taxonomy based on genome phylogeny substantially revises the tree of life.</title>
        <authorList>
            <person name="Parks D.H."/>
            <person name="Chuvochina M."/>
            <person name="Waite D.W."/>
            <person name="Rinke C."/>
            <person name="Skarshewski A."/>
            <person name="Chaumeil P.A."/>
            <person name="Hugenholtz P."/>
        </authorList>
    </citation>
    <scope>NUCLEOTIDE SEQUENCE [LARGE SCALE GENOMIC DNA]</scope>
    <source>
        <strain evidence="6">UBA9152</strain>
    </source>
</reference>
<dbReference type="InterPro" id="IPR001647">
    <property type="entry name" value="HTH_TetR"/>
</dbReference>
<sequence>MPTTRSRENTRARLVEAASEVFAEVGFDGASVEAICERAGFTRGAFYSNFESKEDLFFELARQVSDTKLARVADRVSEMAAVEVPRSTAEIVRFVLDIATDDRLGVLLMSEIRTNAMRDERLARAYLAWDGAMAARVAQIIAEIRRTSRLALRVPDDEAARMLVNTWEDAAVHAAIARLSPKRAEQQCAERIAALASLLVESPAG</sequence>
<protein>
    <submittedName>
        <fullName evidence="7">HTH-type transcriptional repressor AcnR</fullName>
    </submittedName>
    <submittedName>
        <fullName evidence="6">TetR/AcrR family transcriptional regulator</fullName>
    </submittedName>
</protein>
<dbReference type="PANTHER" id="PTHR30055">
    <property type="entry name" value="HTH-TYPE TRANSCRIPTIONAL REGULATOR RUTR"/>
    <property type="match status" value="1"/>
</dbReference>
<dbReference type="Pfam" id="PF00440">
    <property type="entry name" value="TetR_N"/>
    <property type="match status" value="1"/>
</dbReference>
<proteinExistence type="predicted"/>
<dbReference type="InterPro" id="IPR009057">
    <property type="entry name" value="Homeodomain-like_sf"/>
</dbReference>
<accession>A0A0F0LUZ8</accession>
<dbReference type="InterPro" id="IPR050109">
    <property type="entry name" value="HTH-type_TetR-like_transc_reg"/>
</dbReference>
<feature type="domain" description="HTH tetR-type" evidence="5">
    <location>
        <begin position="8"/>
        <end position="68"/>
    </location>
</feature>
<dbReference type="STRING" id="400772.RR49_01826"/>
<evidence type="ECO:0000313" key="8">
    <source>
        <dbReference type="Proteomes" id="UP000033451"/>
    </source>
</evidence>
<gene>
    <name evidence="7" type="primary">acnR</name>
    <name evidence="6" type="ORF">DCP95_10785</name>
    <name evidence="7" type="ORF">RR49_01826</name>
</gene>
<keyword evidence="2 4" id="KW-0238">DNA-binding</keyword>
<keyword evidence="3" id="KW-0804">Transcription</keyword>
<dbReference type="PANTHER" id="PTHR30055:SF234">
    <property type="entry name" value="HTH-TYPE TRANSCRIPTIONAL REGULATOR BETI"/>
    <property type="match status" value="1"/>
</dbReference>
<dbReference type="PRINTS" id="PR00455">
    <property type="entry name" value="HTHTETR"/>
</dbReference>
<dbReference type="InterPro" id="IPR036271">
    <property type="entry name" value="Tet_transcr_reg_TetR-rel_C_sf"/>
</dbReference>
<dbReference type="EMBL" id="JYIY01000075">
    <property type="protein sequence ID" value="KJL36150.1"/>
    <property type="molecule type" value="Genomic_DNA"/>
</dbReference>
<evidence type="ECO:0000313" key="9">
    <source>
        <dbReference type="Proteomes" id="UP000257479"/>
    </source>
</evidence>
<evidence type="ECO:0000313" key="7">
    <source>
        <dbReference type="EMBL" id="KJL36150.1"/>
    </source>
</evidence>
<dbReference type="Gene3D" id="1.10.357.10">
    <property type="entry name" value="Tetracycline Repressor, domain 2"/>
    <property type="match status" value="1"/>
</dbReference>
<dbReference type="AlphaFoldDB" id="A0A0F0LUZ8"/>
<evidence type="ECO:0000256" key="4">
    <source>
        <dbReference type="PROSITE-ProRule" id="PRU00335"/>
    </source>
</evidence>
<comment type="caution">
    <text evidence="7">The sequence shown here is derived from an EMBL/GenBank/DDBJ whole genome shotgun (WGS) entry which is preliminary data.</text>
</comment>
<keyword evidence="8" id="KW-1185">Reference proteome</keyword>
<dbReference type="PROSITE" id="PS50977">
    <property type="entry name" value="HTH_TETR_2"/>
    <property type="match status" value="1"/>
</dbReference>
<dbReference type="SUPFAM" id="SSF48498">
    <property type="entry name" value="Tetracyclin repressor-like, C-terminal domain"/>
    <property type="match status" value="1"/>
</dbReference>
<evidence type="ECO:0000313" key="6">
    <source>
        <dbReference type="EMBL" id="HAN25040.1"/>
    </source>
</evidence>
<evidence type="ECO:0000256" key="2">
    <source>
        <dbReference type="ARBA" id="ARBA00023125"/>
    </source>
</evidence>
<evidence type="ECO:0000256" key="3">
    <source>
        <dbReference type="ARBA" id="ARBA00023163"/>
    </source>
</evidence>
<keyword evidence="1" id="KW-0805">Transcription regulation</keyword>
<dbReference type="PATRIC" id="fig|400772.4.peg.1846"/>
<dbReference type="Proteomes" id="UP000033451">
    <property type="component" value="Unassembled WGS sequence"/>
</dbReference>
<reference evidence="7 8" key="1">
    <citation type="submission" date="2015-02" db="EMBL/GenBank/DDBJ databases">
        <title>Draft genome sequences of ten Microbacterium spp. with emphasis on heavy metal contaminated environments.</title>
        <authorList>
            <person name="Corretto E."/>
        </authorList>
    </citation>
    <scope>NUCLEOTIDE SEQUENCE [LARGE SCALE GENOMIC DNA]</scope>
    <source>
        <strain evidence="7 8">DSM 18659</strain>
    </source>
</reference>
<dbReference type="GO" id="GO:0003700">
    <property type="term" value="F:DNA-binding transcription factor activity"/>
    <property type="evidence" value="ECO:0007669"/>
    <property type="project" value="TreeGrafter"/>
</dbReference>